<dbReference type="WBParaSite" id="HPBE_0000312301-mRNA-1">
    <property type="protein sequence ID" value="HPBE_0000312301-mRNA-1"/>
    <property type="gene ID" value="HPBE_0000312301"/>
</dbReference>
<reference evidence="3" key="1">
    <citation type="submission" date="2019-09" db="UniProtKB">
        <authorList>
            <consortium name="WormBaseParasite"/>
        </authorList>
    </citation>
    <scope>IDENTIFICATION</scope>
</reference>
<dbReference type="PANTHER" id="PTHR47027">
    <property type="entry name" value="REVERSE TRANSCRIPTASE DOMAIN-CONTAINING PROTEIN"/>
    <property type="match status" value="1"/>
</dbReference>
<dbReference type="Pfam" id="PF00078">
    <property type="entry name" value="RVT_1"/>
    <property type="match status" value="1"/>
</dbReference>
<dbReference type="AlphaFoldDB" id="A0A183FAD1"/>
<evidence type="ECO:0000259" key="1">
    <source>
        <dbReference type="Pfam" id="PF00078"/>
    </source>
</evidence>
<accession>A0A183FAD1</accession>
<dbReference type="PANTHER" id="PTHR47027:SF20">
    <property type="entry name" value="REVERSE TRANSCRIPTASE-LIKE PROTEIN WITH RNA-DIRECTED DNA POLYMERASE DOMAIN"/>
    <property type="match status" value="1"/>
</dbReference>
<feature type="domain" description="Reverse transcriptase" evidence="1">
    <location>
        <begin position="18"/>
        <end position="167"/>
    </location>
</feature>
<dbReference type="Proteomes" id="UP000050761">
    <property type="component" value="Unassembled WGS sequence"/>
</dbReference>
<evidence type="ECO:0000313" key="3">
    <source>
        <dbReference type="WBParaSite" id="HPBE_0000312301-mRNA-1"/>
    </source>
</evidence>
<organism evidence="2 3">
    <name type="scientific">Heligmosomoides polygyrus</name>
    <name type="common">Parasitic roundworm</name>
    <dbReference type="NCBI Taxonomy" id="6339"/>
    <lineage>
        <taxon>Eukaryota</taxon>
        <taxon>Metazoa</taxon>
        <taxon>Ecdysozoa</taxon>
        <taxon>Nematoda</taxon>
        <taxon>Chromadorea</taxon>
        <taxon>Rhabditida</taxon>
        <taxon>Rhabditina</taxon>
        <taxon>Rhabditomorpha</taxon>
        <taxon>Strongyloidea</taxon>
        <taxon>Heligmosomidae</taxon>
        <taxon>Heligmosomoides</taxon>
    </lineage>
</organism>
<dbReference type="InterPro" id="IPR000477">
    <property type="entry name" value="RT_dom"/>
</dbReference>
<keyword evidence="2" id="KW-1185">Reference proteome</keyword>
<sequence>LLHKYLHTITKLIEASREYKLPLCLTFIDLKKALDSVETEASGFTTKISPFYNDVVIDVKRARQGDTISPKLFSATLENVMRKLEWEDMVVKVDGRQLQHLRFADDITPNISQAKRMLADFDRVCGNVGLQLNLTKTMFMRNGWVSDAPFSLNGTNISGCSSYVYLGREVNMANDRRGFATLTCFPATPRHHAPFASQVPTHHYEAHRSVARVQAAAVPYVHRPEEGIGLCRD</sequence>
<protein>
    <submittedName>
        <fullName evidence="3">Reverse transcriptase domain-containing protein</fullName>
    </submittedName>
</protein>
<proteinExistence type="predicted"/>
<name>A0A183FAD1_HELPZ</name>
<evidence type="ECO:0000313" key="2">
    <source>
        <dbReference type="Proteomes" id="UP000050761"/>
    </source>
</evidence>